<proteinExistence type="predicted"/>
<dbReference type="Pfam" id="PF04892">
    <property type="entry name" value="VanZ"/>
    <property type="match status" value="1"/>
</dbReference>
<dbReference type="AlphaFoldDB" id="X5DRT0"/>
<dbReference type="PANTHER" id="PTHR36834:SF1">
    <property type="entry name" value="INTEGRAL MEMBRANE PROTEIN"/>
    <property type="match status" value="1"/>
</dbReference>
<dbReference type="InterPro" id="IPR053150">
    <property type="entry name" value="Teicoplanin_resist-assoc"/>
</dbReference>
<dbReference type="STRING" id="1404245.CGLY_04495"/>
<evidence type="ECO:0000313" key="3">
    <source>
        <dbReference type="EMBL" id="AHW63347.1"/>
    </source>
</evidence>
<organism evidence="3 4">
    <name type="scientific">Corynebacterium glyciniphilum AJ 3170</name>
    <dbReference type="NCBI Taxonomy" id="1404245"/>
    <lineage>
        <taxon>Bacteria</taxon>
        <taxon>Bacillati</taxon>
        <taxon>Actinomycetota</taxon>
        <taxon>Actinomycetes</taxon>
        <taxon>Mycobacteriales</taxon>
        <taxon>Corynebacteriaceae</taxon>
        <taxon>Corynebacterium</taxon>
    </lineage>
</organism>
<accession>X5DRT0</accession>
<evidence type="ECO:0000256" key="1">
    <source>
        <dbReference type="SAM" id="Phobius"/>
    </source>
</evidence>
<keyword evidence="4" id="KW-1185">Reference proteome</keyword>
<dbReference type="PANTHER" id="PTHR36834">
    <property type="entry name" value="MEMBRANE PROTEIN-RELATED"/>
    <property type="match status" value="1"/>
</dbReference>
<keyword evidence="1" id="KW-0812">Transmembrane</keyword>
<evidence type="ECO:0000259" key="2">
    <source>
        <dbReference type="Pfam" id="PF04892"/>
    </source>
</evidence>
<name>X5DRT0_9CORY</name>
<dbReference type="OrthoDB" id="4822551at2"/>
<dbReference type="Proteomes" id="UP000023703">
    <property type="component" value="Chromosome"/>
</dbReference>
<gene>
    <name evidence="3" type="ORF">CGLY_04495</name>
</gene>
<sequence length="195" mass="21297">MDTPTAPAPAPVAPTVRTPWRTWVTVTLVGYAAVIVALTTLKAFYTIGLLWKPENQRVRELRLVPFGIVTDSSTTFGWVFDILGNLAFFVPFGILLMILSGRWWWTVGIAAVFSLGIEVSQYIFSLGRTDVTDLICNTVGAAVGAWIACWFSRNPSWSRRWQTVLTTVVGLAVLVFLVLVILGPALGDPDKVVGG</sequence>
<feature type="transmembrane region" description="Helical" evidence="1">
    <location>
        <begin position="163"/>
        <end position="186"/>
    </location>
</feature>
<dbReference type="KEGG" id="cgy:CGLY_04495"/>
<keyword evidence="1" id="KW-0472">Membrane</keyword>
<dbReference type="InterPro" id="IPR006976">
    <property type="entry name" value="VanZ-like"/>
</dbReference>
<feature type="transmembrane region" description="Helical" evidence="1">
    <location>
        <begin position="131"/>
        <end position="151"/>
    </location>
</feature>
<reference evidence="3 4" key="1">
    <citation type="journal article" date="2015" name="Int. J. Syst. Evol. Microbiol.">
        <title>Revisiting Corynebacterium glyciniphilum (ex Kubota et al., 1972) sp. nov., nom. rev., isolated from putrefied banana.</title>
        <authorList>
            <person name="Al-Dilaimi A."/>
            <person name="Bednarz H."/>
            <person name="Lomker A."/>
            <person name="Niehaus K."/>
            <person name="Kalinowski J."/>
            <person name="Ruckert C."/>
        </authorList>
    </citation>
    <scope>NUCLEOTIDE SEQUENCE [LARGE SCALE GENOMIC DNA]</scope>
    <source>
        <strain evidence="3">AJ 3170</strain>
    </source>
</reference>
<dbReference type="RefSeq" id="WP_081803769.1">
    <property type="nucleotide sequence ID" value="NZ_CP006842.1"/>
</dbReference>
<protein>
    <submittedName>
        <fullName evidence="3">Putative membrane protein</fullName>
    </submittedName>
</protein>
<dbReference type="EMBL" id="CP006842">
    <property type="protein sequence ID" value="AHW63347.1"/>
    <property type="molecule type" value="Genomic_DNA"/>
</dbReference>
<feature type="transmembrane region" description="Helical" evidence="1">
    <location>
        <begin position="103"/>
        <end position="125"/>
    </location>
</feature>
<dbReference type="eggNOG" id="COG4767">
    <property type="taxonomic scope" value="Bacteria"/>
</dbReference>
<feature type="transmembrane region" description="Helical" evidence="1">
    <location>
        <begin position="76"/>
        <end position="96"/>
    </location>
</feature>
<feature type="domain" description="VanZ-like" evidence="2">
    <location>
        <begin position="29"/>
        <end position="151"/>
    </location>
</feature>
<evidence type="ECO:0000313" key="4">
    <source>
        <dbReference type="Proteomes" id="UP000023703"/>
    </source>
</evidence>
<keyword evidence="1" id="KW-1133">Transmembrane helix</keyword>
<dbReference type="HOGENOM" id="CLU_077618_2_0_11"/>
<feature type="transmembrane region" description="Helical" evidence="1">
    <location>
        <begin position="23"/>
        <end position="45"/>
    </location>
</feature>